<comment type="caution">
    <text evidence="1">The sequence shown here is derived from an EMBL/GenBank/DDBJ whole genome shotgun (WGS) entry which is preliminary data.</text>
</comment>
<keyword evidence="2" id="KW-1185">Reference proteome</keyword>
<accession>A0A2T6C0Q5</accession>
<dbReference type="EMBL" id="QBKT01000003">
    <property type="protein sequence ID" value="PTX61914.1"/>
    <property type="molecule type" value="Genomic_DNA"/>
</dbReference>
<gene>
    <name evidence="1" type="ORF">C8N46_10311</name>
</gene>
<organism evidence="1 2">
    <name type="scientific">Kordia periserrulae</name>
    <dbReference type="NCBI Taxonomy" id="701523"/>
    <lineage>
        <taxon>Bacteria</taxon>
        <taxon>Pseudomonadati</taxon>
        <taxon>Bacteroidota</taxon>
        <taxon>Flavobacteriia</taxon>
        <taxon>Flavobacteriales</taxon>
        <taxon>Flavobacteriaceae</taxon>
        <taxon>Kordia</taxon>
    </lineage>
</organism>
<evidence type="ECO:0000313" key="2">
    <source>
        <dbReference type="Proteomes" id="UP000244090"/>
    </source>
</evidence>
<sequence>MIVELVHTKTNEHEKTKTYIIEIKQKVDCGYVDSKNH</sequence>
<proteinExistence type="predicted"/>
<dbReference type="AlphaFoldDB" id="A0A2T6C0Q5"/>
<protein>
    <submittedName>
        <fullName evidence="1">Uncharacterized protein</fullName>
    </submittedName>
</protein>
<dbReference type="Proteomes" id="UP000244090">
    <property type="component" value="Unassembled WGS sequence"/>
</dbReference>
<evidence type="ECO:0000313" key="1">
    <source>
        <dbReference type="EMBL" id="PTX61914.1"/>
    </source>
</evidence>
<name>A0A2T6C0Q5_9FLAO</name>
<reference evidence="1 2" key="1">
    <citation type="submission" date="2018-04" db="EMBL/GenBank/DDBJ databases">
        <title>Genomic Encyclopedia of Archaeal and Bacterial Type Strains, Phase II (KMG-II): from individual species to whole genera.</title>
        <authorList>
            <person name="Goeker M."/>
        </authorList>
    </citation>
    <scope>NUCLEOTIDE SEQUENCE [LARGE SCALE GENOMIC DNA]</scope>
    <source>
        <strain evidence="1 2">DSM 25731</strain>
    </source>
</reference>